<reference evidence="4" key="1">
    <citation type="journal article" date="2004" name="Nature">
        <title>Genome duplication in the teleost fish Tetraodon nigroviridis reveals the early vertebrate proto-karyotype.</title>
        <authorList>
            <person name="Jaillon O."/>
            <person name="Aury J.-M."/>
            <person name="Brunet F."/>
            <person name="Petit J.-L."/>
            <person name="Stange-Thomann N."/>
            <person name="Mauceli E."/>
            <person name="Bouneau L."/>
            <person name="Fischer C."/>
            <person name="Ozouf-Costaz C."/>
            <person name="Bernot A."/>
            <person name="Nicaud S."/>
            <person name="Jaffe D."/>
            <person name="Fisher S."/>
            <person name="Lutfalla G."/>
            <person name="Dossat C."/>
            <person name="Segurens B."/>
            <person name="Dasilva C."/>
            <person name="Salanoubat M."/>
            <person name="Levy M."/>
            <person name="Boudet N."/>
            <person name="Castellano S."/>
            <person name="Anthouard V."/>
            <person name="Jubin C."/>
            <person name="Castelli V."/>
            <person name="Katinka M."/>
            <person name="Vacherie B."/>
            <person name="Biemont C."/>
            <person name="Skalli Z."/>
            <person name="Cattolico L."/>
            <person name="Poulain J."/>
            <person name="De Berardinis V."/>
            <person name="Cruaud C."/>
            <person name="Duprat S."/>
            <person name="Brottier P."/>
            <person name="Coutanceau J.-P."/>
            <person name="Gouzy J."/>
            <person name="Parra G."/>
            <person name="Lardier G."/>
            <person name="Chapple C."/>
            <person name="McKernan K.J."/>
            <person name="McEwan P."/>
            <person name="Bosak S."/>
            <person name="Kellis M."/>
            <person name="Volff J.-N."/>
            <person name="Guigo R."/>
            <person name="Zody M.C."/>
            <person name="Mesirov J."/>
            <person name="Lindblad-Toh K."/>
            <person name="Birren B."/>
            <person name="Nusbaum C."/>
            <person name="Kahn D."/>
            <person name="Robinson-Rechavi M."/>
            <person name="Laudet V."/>
            <person name="Schachter V."/>
            <person name="Quetier F."/>
            <person name="Saurin W."/>
            <person name="Scarpelli C."/>
            <person name="Wincker P."/>
            <person name="Lander E.S."/>
            <person name="Weissenbach J."/>
            <person name="Roest Crollius H."/>
        </authorList>
    </citation>
    <scope>NUCLEOTIDE SEQUENCE [LARGE SCALE GENOMIC DNA]</scope>
</reference>
<dbReference type="PANTHER" id="PTHR22741:SF5">
    <property type="entry name" value="SRC KINASE SIGNALING INHIBITOR 1"/>
    <property type="match status" value="1"/>
</dbReference>
<feature type="compositionally biased region" description="Basic and acidic residues" evidence="2">
    <location>
        <begin position="359"/>
        <end position="369"/>
    </location>
</feature>
<dbReference type="AlphaFoldDB" id="Q4S989"/>
<feature type="non-terminal residue" evidence="4">
    <location>
        <position position="1"/>
    </location>
</feature>
<name>Q4S989_TETNG</name>
<feature type="region of interest" description="Disordered" evidence="2">
    <location>
        <begin position="287"/>
        <end position="369"/>
    </location>
</feature>
<dbReference type="OrthoDB" id="6022652at2759"/>
<sequence>DSERGGGHLISRDDLEYPREYRTLGNSGRRFSNVGLVHTSEHRHTVTAAQSLEALTNLHKADMERKRDAFMDHLKSKYQQQQQQQLQHPHHSPHHTPPSPSPSHASMRGASERSVREQSRSPRHSQSTQSGLADQAAKLSFASAESLETMSEADIPVGFNRMNRFRQSLPLSRSASQNKLRSPGVLFLQYGDETRRVHITHELSSLDTLHALIVHMFPQKLTAGMLKSPNTAILIKDEARNVFYELEDVRDIQDRSVIKIYRKEPVYASYPAAAHLANGDLRREMVYSSRDSSPTRRLNTLPSSGSASSGSPSRSRLSYSGGRPPSFAGSQLEQPRHGHHPSAGHSVNAGLSPSPSAILERRDVKPDEEVSAKNLALMKNEGLYADPYSLMHDGRLSIAST</sequence>
<evidence type="ECO:0000256" key="2">
    <source>
        <dbReference type="SAM" id="MobiDB-lite"/>
    </source>
</evidence>
<evidence type="ECO:0000313" key="4">
    <source>
        <dbReference type="EMBL" id="CAG02793.1"/>
    </source>
</evidence>
<dbReference type="GO" id="GO:0005737">
    <property type="term" value="C:cytoplasm"/>
    <property type="evidence" value="ECO:0007669"/>
    <property type="project" value="TreeGrafter"/>
</dbReference>
<dbReference type="InterPro" id="IPR051825">
    <property type="entry name" value="SRCIN1"/>
</dbReference>
<dbReference type="EMBL" id="CAAE01014700">
    <property type="protein sequence ID" value="CAG02793.1"/>
    <property type="molecule type" value="Genomic_DNA"/>
</dbReference>
<feature type="non-terminal residue" evidence="4">
    <location>
        <position position="401"/>
    </location>
</feature>
<dbReference type="KEGG" id="tng:GSTEN00022006G001"/>
<feature type="region of interest" description="Disordered" evidence="2">
    <location>
        <begin position="74"/>
        <end position="135"/>
    </location>
</feature>
<dbReference type="PANTHER" id="PTHR22741">
    <property type="entry name" value="P140CAP/SNIP-RELATED"/>
    <property type="match status" value="1"/>
</dbReference>
<dbReference type="GO" id="GO:0015629">
    <property type="term" value="C:actin cytoskeleton"/>
    <property type="evidence" value="ECO:0007669"/>
    <property type="project" value="TreeGrafter"/>
</dbReference>
<feature type="domain" description="Actin interacting protein 3-like C-terminal" evidence="3">
    <location>
        <begin position="187"/>
        <end position="261"/>
    </location>
</feature>
<dbReference type="InterPro" id="IPR022782">
    <property type="entry name" value="AIP3-like_C"/>
</dbReference>
<organism evidence="4">
    <name type="scientific">Tetraodon nigroviridis</name>
    <name type="common">Spotted green pufferfish</name>
    <name type="synonym">Chelonodon nigroviridis</name>
    <dbReference type="NCBI Taxonomy" id="99883"/>
    <lineage>
        <taxon>Eukaryota</taxon>
        <taxon>Metazoa</taxon>
        <taxon>Chordata</taxon>
        <taxon>Craniata</taxon>
        <taxon>Vertebrata</taxon>
        <taxon>Euteleostomi</taxon>
        <taxon>Actinopterygii</taxon>
        <taxon>Neopterygii</taxon>
        <taxon>Teleostei</taxon>
        <taxon>Neoteleostei</taxon>
        <taxon>Acanthomorphata</taxon>
        <taxon>Eupercaria</taxon>
        <taxon>Tetraodontiformes</taxon>
        <taxon>Tetradontoidea</taxon>
        <taxon>Tetraodontidae</taxon>
        <taxon>Tetraodon</taxon>
    </lineage>
</organism>
<dbReference type="Pfam" id="PF03915">
    <property type="entry name" value="AIP3"/>
    <property type="match status" value="1"/>
</dbReference>
<feature type="compositionally biased region" description="Basic and acidic residues" evidence="2">
    <location>
        <begin position="110"/>
        <end position="120"/>
    </location>
</feature>
<keyword evidence="1" id="KW-0175">Coiled coil</keyword>
<evidence type="ECO:0000256" key="1">
    <source>
        <dbReference type="ARBA" id="ARBA00023054"/>
    </source>
</evidence>
<dbReference type="GO" id="GO:0061001">
    <property type="term" value="P:regulation of dendritic spine morphogenesis"/>
    <property type="evidence" value="ECO:0007669"/>
    <property type="project" value="TreeGrafter"/>
</dbReference>
<protein>
    <submittedName>
        <fullName evidence="4">Chromosome 3 SCAF14700, whole genome shotgun sequence</fullName>
    </submittedName>
</protein>
<dbReference type="GO" id="GO:0014069">
    <property type="term" value="C:postsynaptic density"/>
    <property type="evidence" value="ECO:0007669"/>
    <property type="project" value="TreeGrafter"/>
</dbReference>
<gene>
    <name evidence="4" type="ORF">GSTENG00022006001</name>
</gene>
<reference evidence="4" key="2">
    <citation type="submission" date="2004-02" db="EMBL/GenBank/DDBJ databases">
        <authorList>
            <consortium name="Genoscope"/>
            <consortium name="Whitehead Institute Centre for Genome Research"/>
        </authorList>
    </citation>
    <scope>NUCLEOTIDE SEQUENCE</scope>
</reference>
<accession>Q4S989</accession>
<evidence type="ECO:0000259" key="3">
    <source>
        <dbReference type="Pfam" id="PF03915"/>
    </source>
</evidence>
<proteinExistence type="predicted"/>
<feature type="compositionally biased region" description="Low complexity" evidence="2">
    <location>
        <begin position="302"/>
        <end position="326"/>
    </location>
</feature>
<feature type="compositionally biased region" description="Polar residues" evidence="2">
    <location>
        <begin position="289"/>
        <end position="301"/>
    </location>
</feature>